<name>G9X9U3_9FIRM</name>
<dbReference type="EMBL" id="AFZE01000045">
    <property type="protein sequence ID" value="EHL13211.1"/>
    <property type="molecule type" value="Genomic_DNA"/>
</dbReference>
<dbReference type="HOGENOM" id="CLU_1537786_0_0_9"/>
<dbReference type="InterPro" id="IPR036679">
    <property type="entry name" value="FlgN-like_sf"/>
</dbReference>
<gene>
    <name evidence="4" type="ORF">HMPREF9628_00034</name>
    <name evidence="3" type="ORF">HMPREF9629_00511</name>
</gene>
<feature type="coiled-coil region" evidence="2">
    <location>
        <begin position="42"/>
        <end position="76"/>
    </location>
</feature>
<dbReference type="Pfam" id="PF05130">
    <property type="entry name" value="FlgN"/>
    <property type="match status" value="1"/>
</dbReference>
<evidence type="ECO:0000313" key="4">
    <source>
        <dbReference type="EMBL" id="EHL20189.1"/>
    </source>
</evidence>
<dbReference type="Proteomes" id="UP000006437">
    <property type="component" value="Unassembled WGS sequence"/>
</dbReference>
<reference evidence="3 6" key="1">
    <citation type="submission" date="2011-08" db="EMBL/GenBank/DDBJ databases">
        <title>The Genome Sequence of Eubacteriaceae bacterium ACC19a.</title>
        <authorList>
            <consortium name="The Broad Institute Genome Sequencing Platform"/>
            <person name="Earl A."/>
            <person name="Ward D."/>
            <person name="Feldgarden M."/>
            <person name="Gevers D."/>
            <person name="Sizova M."/>
            <person name="Hazen A."/>
            <person name="Epstein S."/>
            <person name="Young S.K."/>
            <person name="Zeng Q."/>
            <person name="Gargeya S."/>
            <person name="Fitzgerald M."/>
            <person name="Haas B."/>
            <person name="Abouelleil A."/>
            <person name="Alvarado L."/>
            <person name="Arachchi H.M."/>
            <person name="Berlin A."/>
            <person name="Brown A."/>
            <person name="Chapman S.B."/>
            <person name="Chen Z."/>
            <person name="Dunbar C."/>
            <person name="Freedman E."/>
            <person name="Gearin G."/>
            <person name="Gellesch M."/>
            <person name="Goldberg J."/>
            <person name="Griggs A."/>
            <person name="Gujja S."/>
            <person name="Heiman D."/>
            <person name="Howarth C."/>
            <person name="Larson L."/>
            <person name="Lui A."/>
            <person name="MacDonald P.J.P."/>
            <person name="Montmayeur A."/>
            <person name="Murphy C."/>
            <person name="Neiman D."/>
            <person name="Pearson M."/>
            <person name="Priest M."/>
            <person name="Roberts A."/>
            <person name="Saif S."/>
            <person name="Shea T."/>
            <person name="Shenoy N."/>
            <person name="Sisk P."/>
            <person name="Stolte C."/>
            <person name="Sykes S."/>
            <person name="Wortman J."/>
            <person name="Nusbaum C."/>
            <person name="Birren B."/>
        </authorList>
    </citation>
    <scope>NUCLEOTIDE SEQUENCE [LARGE SCALE GENOMIC DNA]</scope>
    <source>
        <strain evidence="3 6">ACC19a</strain>
    </source>
</reference>
<protein>
    <recommendedName>
        <fullName evidence="7">FlgN protein</fullName>
    </recommendedName>
</protein>
<sequence>MNNQEYEDILQTFKRQSELTKELIRTADFKFEAIKNNNTDSLMDLTNKEEQFAREIIQLEKKRDVYIKKLEKEKNKKITHISQVIGELSVDMSVSLALLSEELKYNLEILQEKNNINQDMIAFVLEQIEIANNLIRGDRVPNTYKNTKFNKKIHGNNEQDSYFDIKY</sequence>
<dbReference type="AlphaFoldDB" id="G9X9U3"/>
<accession>G9X288</accession>
<dbReference type="InterPro" id="IPR007809">
    <property type="entry name" value="FlgN-like"/>
</dbReference>
<keyword evidence="2" id="KW-0175">Coiled coil</keyword>
<evidence type="ECO:0000256" key="2">
    <source>
        <dbReference type="SAM" id="Coils"/>
    </source>
</evidence>
<evidence type="ECO:0000313" key="3">
    <source>
        <dbReference type="EMBL" id="EHL13211.1"/>
    </source>
</evidence>
<accession>G9X9U3</accession>
<dbReference type="Proteomes" id="UP000003379">
    <property type="component" value="Unassembled WGS sequence"/>
</dbReference>
<dbReference type="Gene3D" id="1.20.58.300">
    <property type="entry name" value="FlgN-like"/>
    <property type="match status" value="1"/>
</dbReference>
<evidence type="ECO:0000313" key="6">
    <source>
        <dbReference type="Proteomes" id="UP000006437"/>
    </source>
</evidence>
<comment type="caution">
    <text evidence="4">The sequence shown here is derived from an EMBL/GenBank/DDBJ whole genome shotgun (WGS) entry which is preliminary data.</text>
</comment>
<evidence type="ECO:0000256" key="1">
    <source>
        <dbReference type="ARBA" id="ARBA00022795"/>
    </source>
</evidence>
<dbReference type="STRING" id="796937.HMPREF9630_01130"/>
<organism evidence="4 5">
    <name type="scientific">Peptoanaerobacter stomatis</name>
    <dbReference type="NCBI Taxonomy" id="796937"/>
    <lineage>
        <taxon>Bacteria</taxon>
        <taxon>Bacillati</taxon>
        <taxon>Bacillota</taxon>
        <taxon>Clostridia</taxon>
        <taxon>Peptostreptococcales</taxon>
        <taxon>Filifactoraceae</taxon>
        <taxon>Peptoanaerobacter</taxon>
    </lineage>
</organism>
<keyword evidence="1" id="KW-1005">Bacterial flagellum biogenesis</keyword>
<evidence type="ECO:0008006" key="7">
    <source>
        <dbReference type="Google" id="ProtNLM"/>
    </source>
</evidence>
<evidence type="ECO:0000313" key="5">
    <source>
        <dbReference type="Proteomes" id="UP000003379"/>
    </source>
</evidence>
<dbReference type="GO" id="GO:0044780">
    <property type="term" value="P:bacterial-type flagellum assembly"/>
    <property type="evidence" value="ECO:0007669"/>
    <property type="project" value="InterPro"/>
</dbReference>
<dbReference type="SUPFAM" id="SSF140566">
    <property type="entry name" value="FlgN-like"/>
    <property type="match status" value="1"/>
</dbReference>
<proteinExistence type="predicted"/>
<dbReference type="EMBL" id="AFZG01000001">
    <property type="protein sequence ID" value="EHL20189.1"/>
    <property type="molecule type" value="Genomic_DNA"/>
</dbReference>
<dbReference type="RefSeq" id="WP_009524748.1">
    <property type="nucleotide sequence ID" value="NZ_JBQMYE010000046.1"/>
</dbReference>
<reference evidence="4 5" key="2">
    <citation type="submission" date="2011-08" db="EMBL/GenBank/DDBJ databases">
        <title>The Genome Sequence of Eubacteriaceae bacterium CM5.</title>
        <authorList>
            <consortium name="The Broad Institute Genome Sequencing Platform"/>
            <person name="Earl A."/>
            <person name="Ward D."/>
            <person name="Feldgarden M."/>
            <person name="Gevers D."/>
            <person name="Sizova M."/>
            <person name="Hazen A."/>
            <person name="Epstein S."/>
            <person name="Young S.K."/>
            <person name="Zeng Q."/>
            <person name="Gargeya S."/>
            <person name="Fitzgerald M."/>
            <person name="Haas B."/>
            <person name="Abouelleil A."/>
            <person name="Alvarado L."/>
            <person name="Arachchi H.M."/>
            <person name="Berlin A."/>
            <person name="Brown A."/>
            <person name="Chapman S.B."/>
            <person name="Chen Z."/>
            <person name="Dunbar C."/>
            <person name="Freedman E."/>
            <person name="Gearin G."/>
            <person name="Gellesch M."/>
            <person name="Goldberg J."/>
            <person name="Griggs A."/>
            <person name="Gujja S."/>
            <person name="Heiman D."/>
            <person name="Howarth C."/>
            <person name="Larson L."/>
            <person name="Lui A."/>
            <person name="MacDonald P.J.P."/>
            <person name="Montmayeur A."/>
            <person name="Murphy C."/>
            <person name="Neiman D."/>
            <person name="Pearson M."/>
            <person name="Priest M."/>
            <person name="Roberts A."/>
            <person name="Saif S."/>
            <person name="Shea T."/>
            <person name="Shenoy N."/>
            <person name="Sisk P."/>
            <person name="Stolte C."/>
            <person name="Sykes S."/>
            <person name="Wortman J."/>
            <person name="Nusbaum C."/>
            <person name="Birren B."/>
        </authorList>
    </citation>
    <scope>NUCLEOTIDE SEQUENCE [LARGE SCALE GENOMIC DNA]</scope>
    <source>
        <strain evidence="4 5">CM5</strain>
    </source>
</reference>